<accession>A0A5A7PK08</accession>
<proteinExistence type="predicted"/>
<dbReference type="Proteomes" id="UP000325081">
    <property type="component" value="Unassembled WGS sequence"/>
</dbReference>
<dbReference type="AlphaFoldDB" id="A0A5A7PK08"/>
<name>A0A5A7PK08_STRAF</name>
<sequence>MADLGGGPRRSTGVKMTDLGGGPRRSPTTAVVLESLDGGGGLDRTRRRLALQITAAADSTKHSDDEHRLVTATEGGGALLSLLSSVFLGSYRLIAAHRRKMNLLGDMI</sequence>
<evidence type="ECO:0000313" key="3">
    <source>
        <dbReference type="Proteomes" id="UP000325081"/>
    </source>
</evidence>
<protein>
    <submittedName>
        <fullName evidence="2">NADPH-dependent 7-cyano-7-deazaguanine reductase</fullName>
    </submittedName>
</protein>
<organism evidence="2 3">
    <name type="scientific">Striga asiatica</name>
    <name type="common">Asiatic witchweed</name>
    <name type="synonym">Buchnera asiatica</name>
    <dbReference type="NCBI Taxonomy" id="4170"/>
    <lineage>
        <taxon>Eukaryota</taxon>
        <taxon>Viridiplantae</taxon>
        <taxon>Streptophyta</taxon>
        <taxon>Embryophyta</taxon>
        <taxon>Tracheophyta</taxon>
        <taxon>Spermatophyta</taxon>
        <taxon>Magnoliopsida</taxon>
        <taxon>eudicotyledons</taxon>
        <taxon>Gunneridae</taxon>
        <taxon>Pentapetalae</taxon>
        <taxon>asterids</taxon>
        <taxon>lamiids</taxon>
        <taxon>Lamiales</taxon>
        <taxon>Orobanchaceae</taxon>
        <taxon>Buchnereae</taxon>
        <taxon>Striga</taxon>
    </lineage>
</organism>
<gene>
    <name evidence="2" type="ORF">STAS_09205</name>
</gene>
<feature type="region of interest" description="Disordered" evidence="1">
    <location>
        <begin position="1"/>
        <end position="37"/>
    </location>
</feature>
<reference evidence="3" key="1">
    <citation type="journal article" date="2019" name="Curr. Biol.">
        <title>Genome Sequence of Striga asiatica Provides Insight into the Evolution of Plant Parasitism.</title>
        <authorList>
            <person name="Yoshida S."/>
            <person name="Kim S."/>
            <person name="Wafula E.K."/>
            <person name="Tanskanen J."/>
            <person name="Kim Y.M."/>
            <person name="Honaas L."/>
            <person name="Yang Z."/>
            <person name="Spallek T."/>
            <person name="Conn C.E."/>
            <person name="Ichihashi Y."/>
            <person name="Cheong K."/>
            <person name="Cui S."/>
            <person name="Der J.P."/>
            <person name="Gundlach H."/>
            <person name="Jiao Y."/>
            <person name="Hori C."/>
            <person name="Ishida J.K."/>
            <person name="Kasahara H."/>
            <person name="Kiba T."/>
            <person name="Kim M.S."/>
            <person name="Koo N."/>
            <person name="Laohavisit A."/>
            <person name="Lee Y.H."/>
            <person name="Lumba S."/>
            <person name="McCourt P."/>
            <person name="Mortimer J.C."/>
            <person name="Mutuku J.M."/>
            <person name="Nomura T."/>
            <person name="Sasaki-Sekimoto Y."/>
            <person name="Seto Y."/>
            <person name="Wang Y."/>
            <person name="Wakatake T."/>
            <person name="Sakakibara H."/>
            <person name="Demura T."/>
            <person name="Yamaguchi S."/>
            <person name="Yoneyama K."/>
            <person name="Manabe R.I."/>
            <person name="Nelson D.C."/>
            <person name="Schulman A.H."/>
            <person name="Timko M.P."/>
            <person name="dePamphilis C.W."/>
            <person name="Choi D."/>
            <person name="Shirasu K."/>
        </authorList>
    </citation>
    <scope>NUCLEOTIDE SEQUENCE [LARGE SCALE GENOMIC DNA]</scope>
    <source>
        <strain evidence="3">cv. UVA1</strain>
    </source>
</reference>
<dbReference type="EMBL" id="BKCP01004672">
    <property type="protein sequence ID" value="GER33099.1"/>
    <property type="molecule type" value="Genomic_DNA"/>
</dbReference>
<evidence type="ECO:0000256" key="1">
    <source>
        <dbReference type="SAM" id="MobiDB-lite"/>
    </source>
</evidence>
<evidence type="ECO:0000313" key="2">
    <source>
        <dbReference type="EMBL" id="GER33099.1"/>
    </source>
</evidence>
<comment type="caution">
    <text evidence="2">The sequence shown here is derived from an EMBL/GenBank/DDBJ whole genome shotgun (WGS) entry which is preliminary data.</text>
</comment>
<keyword evidence="3" id="KW-1185">Reference proteome</keyword>